<keyword evidence="3" id="KW-1185">Reference proteome</keyword>
<feature type="signal peptide" evidence="1">
    <location>
        <begin position="1"/>
        <end position="16"/>
    </location>
</feature>
<feature type="chain" id="PRO_5043719457" evidence="1">
    <location>
        <begin position="17"/>
        <end position="50"/>
    </location>
</feature>
<evidence type="ECO:0000313" key="2">
    <source>
        <dbReference type="EMBL" id="GKU93678.1"/>
    </source>
</evidence>
<sequence length="50" mass="5878">MVAVSPLVLWIVPVRVDYVLDIWVNEGEGSLPWDQYMIVFDLMQKCYQAF</sequence>
<comment type="caution">
    <text evidence="2">The sequence shown here is derived from an EMBL/GenBank/DDBJ whole genome shotgun (WGS) entry which is preliminary data.</text>
</comment>
<organism evidence="2 3">
    <name type="scientific">Rubroshorea leprosula</name>
    <dbReference type="NCBI Taxonomy" id="152421"/>
    <lineage>
        <taxon>Eukaryota</taxon>
        <taxon>Viridiplantae</taxon>
        <taxon>Streptophyta</taxon>
        <taxon>Embryophyta</taxon>
        <taxon>Tracheophyta</taxon>
        <taxon>Spermatophyta</taxon>
        <taxon>Magnoliopsida</taxon>
        <taxon>eudicotyledons</taxon>
        <taxon>Gunneridae</taxon>
        <taxon>Pentapetalae</taxon>
        <taxon>rosids</taxon>
        <taxon>malvids</taxon>
        <taxon>Malvales</taxon>
        <taxon>Dipterocarpaceae</taxon>
        <taxon>Rubroshorea</taxon>
    </lineage>
</organism>
<accession>A0AAV5HY33</accession>
<dbReference type="Proteomes" id="UP001054252">
    <property type="component" value="Unassembled WGS sequence"/>
</dbReference>
<reference evidence="2 3" key="1">
    <citation type="journal article" date="2021" name="Commun. Biol.">
        <title>The genome of Shorea leprosula (Dipterocarpaceae) highlights the ecological relevance of drought in aseasonal tropical rainforests.</title>
        <authorList>
            <person name="Ng K.K.S."/>
            <person name="Kobayashi M.J."/>
            <person name="Fawcett J.A."/>
            <person name="Hatakeyama M."/>
            <person name="Paape T."/>
            <person name="Ng C.H."/>
            <person name="Ang C.C."/>
            <person name="Tnah L.H."/>
            <person name="Lee C.T."/>
            <person name="Nishiyama T."/>
            <person name="Sese J."/>
            <person name="O'Brien M.J."/>
            <person name="Copetti D."/>
            <person name="Mohd Noor M.I."/>
            <person name="Ong R.C."/>
            <person name="Putra M."/>
            <person name="Sireger I.Z."/>
            <person name="Indrioko S."/>
            <person name="Kosugi Y."/>
            <person name="Izuno A."/>
            <person name="Isagi Y."/>
            <person name="Lee S.L."/>
            <person name="Shimizu K.K."/>
        </authorList>
    </citation>
    <scope>NUCLEOTIDE SEQUENCE [LARGE SCALE GENOMIC DNA]</scope>
    <source>
        <strain evidence="2">214</strain>
    </source>
</reference>
<dbReference type="AlphaFoldDB" id="A0AAV5HY33"/>
<protein>
    <submittedName>
        <fullName evidence="2">Uncharacterized protein</fullName>
    </submittedName>
</protein>
<name>A0AAV5HY33_9ROSI</name>
<dbReference type="EMBL" id="BPVZ01000007">
    <property type="protein sequence ID" value="GKU93678.1"/>
    <property type="molecule type" value="Genomic_DNA"/>
</dbReference>
<keyword evidence="1" id="KW-0732">Signal</keyword>
<evidence type="ECO:0000313" key="3">
    <source>
        <dbReference type="Proteomes" id="UP001054252"/>
    </source>
</evidence>
<proteinExistence type="predicted"/>
<gene>
    <name evidence="2" type="ORF">SLEP1_g7253</name>
</gene>
<evidence type="ECO:0000256" key="1">
    <source>
        <dbReference type="SAM" id="SignalP"/>
    </source>
</evidence>